<evidence type="ECO:0000256" key="1">
    <source>
        <dbReference type="SAM" id="MobiDB-lite"/>
    </source>
</evidence>
<reference evidence="2" key="1">
    <citation type="submission" date="2023-10" db="EMBL/GenBank/DDBJ databases">
        <title>Genome assembly of Pristionchus species.</title>
        <authorList>
            <person name="Yoshida K."/>
            <person name="Sommer R.J."/>
        </authorList>
    </citation>
    <scope>NUCLEOTIDE SEQUENCE</scope>
    <source>
        <strain evidence="2">RS0144</strain>
    </source>
</reference>
<evidence type="ECO:0000313" key="2">
    <source>
        <dbReference type="EMBL" id="GMS83539.1"/>
    </source>
</evidence>
<feature type="compositionally biased region" description="Polar residues" evidence="1">
    <location>
        <begin position="1"/>
        <end position="16"/>
    </location>
</feature>
<gene>
    <name evidence="2" type="ORF">PENTCL1PPCAC_5714</name>
</gene>
<evidence type="ECO:0000313" key="3">
    <source>
        <dbReference type="Proteomes" id="UP001432027"/>
    </source>
</evidence>
<dbReference type="EMBL" id="BTSX01000002">
    <property type="protein sequence ID" value="GMS83539.1"/>
    <property type="molecule type" value="Genomic_DNA"/>
</dbReference>
<accession>A0AAV5SKU9</accession>
<name>A0AAV5SKU9_9BILA</name>
<feature type="region of interest" description="Disordered" evidence="1">
    <location>
        <begin position="1"/>
        <end position="38"/>
    </location>
</feature>
<sequence length="75" mass="8290">MLSSCSVKYSSPEISRSSPTLVKKSRSSSSSSSYSSFNCSASPFTVDPVLCAWREPLFSVPMRYRNISQIQSSVR</sequence>
<keyword evidence="3" id="KW-1185">Reference proteome</keyword>
<feature type="compositionally biased region" description="Low complexity" evidence="1">
    <location>
        <begin position="17"/>
        <end position="38"/>
    </location>
</feature>
<proteinExistence type="predicted"/>
<organism evidence="2 3">
    <name type="scientific">Pristionchus entomophagus</name>
    <dbReference type="NCBI Taxonomy" id="358040"/>
    <lineage>
        <taxon>Eukaryota</taxon>
        <taxon>Metazoa</taxon>
        <taxon>Ecdysozoa</taxon>
        <taxon>Nematoda</taxon>
        <taxon>Chromadorea</taxon>
        <taxon>Rhabditida</taxon>
        <taxon>Rhabditina</taxon>
        <taxon>Diplogasteromorpha</taxon>
        <taxon>Diplogasteroidea</taxon>
        <taxon>Neodiplogasteridae</taxon>
        <taxon>Pristionchus</taxon>
    </lineage>
</organism>
<protein>
    <submittedName>
        <fullName evidence="2">Uncharacterized protein</fullName>
    </submittedName>
</protein>
<comment type="caution">
    <text evidence="2">The sequence shown here is derived from an EMBL/GenBank/DDBJ whole genome shotgun (WGS) entry which is preliminary data.</text>
</comment>
<dbReference type="Proteomes" id="UP001432027">
    <property type="component" value="Unassembled WGS sequence"/>
</dbReference>
<dbReference type="AlphaFoldDB" id="A0AAV5SKU9"/>